<gene>
    <name evidence="2" type="ORF">Pmar_PMAR024140</name>
</gene>
<protein>
    <submittedName>
        <fullName evidence="2">Uncharacterized protein</fullName>
    </submittedName>
</protein>
<proteinExistence type="predicted"/>
<dbReference type="Proteomes" id="UP000007800">
    <property type="component" value="Unassembled WGS sequence"/>
</dbReference>
<dbReference type="RefSeq" id="XP_002777300.1">
    <property type="nucleotide sequence ID" value="XM_002777254.1"/>
</dbReference>
<dbReference type="AlphaFoldDB" id="C5L2A4"/>
<evidence type="ECO:0000313" key="3">
    <source>
        <dbReference type="Proteomes" id="UP000007800"/>
    </source>
</evidence>
<evidence type="ECO:0000313" key="2">
    <source>
        <dbReference type="EMBL" id="EER09116.1"/>
    </source>
</evidence>
<dbReference type="GeneID" id="9065287"/>
<reference evidence="2 3" key="1">
    <citation type="submission" date="2008-07" db="EMBL/GenBank/DDBJ databases">
        <authorList>
            <person name="El-Sayed N."/>
            <person name="Caler E."/>
            <person name="Inman J."/>
            <person name="Amedeo P."/>
            <person name="Hass B."/>
            <person name="Wortman J."/>
        </authorList>
    </citation>
    <scope>NUCLEOTIDE SEQUENCE [LARGE SCALE GENOMIC DNA]</scope>
    <source>
        <strain evidence="3">ATCC 50983 / TXsc</strain>
    </source>
</reference>
<evidence type="ECO:0000256" key="1">
    <source>
        <dbReference type="SAM" id="Coils"/>
    </source>
</evidence>
<dbReference type="InParanoid" id="C5L2A4"/>
<dbReference type="EMBL" id="GG678581">
    <property type="protein sequence ID" value="EER09116.1"/>
    <property type="molecule type" value="Genomic_DNA"/>
</dbReference>
<keyword evidence="3" id="KW-1185">Reference proteome</keyword>
<feature type="coiled-coil region" evidence="1">
    <location>
        <begin position="161"/>
        <end position="208"/>
    </location>
</feature>
<organism evidence="3">
    <name type="scientific">Perkinsus marinus (strain ATCC 50983 / TXsc)</name>
    <dbReference type="NCBI Taxonomy" id="423536"/>
    <lineage>
        <taxon>Eukaryota</taxon>
        <taxon>Sar</taxon>
        <taxon>Alveolata</taxon>
        <taxon>Perkinsozoa</taxon>
        <taxon>Perkinsea</taxon>
        <taxon>Perkinsida</taxon>
        <taxon>Perkinsidae</taxon>
        <taxon>Perkinsus</taxon>
    </lineage>
</organism>
<accession>C5L2A4</accession>
<sequence length="227" mass="25933">MFRQIAAVKYCLHYGKKPFTVSLEHLLSLGRELDAARRDARSKLSGWDLALEDARKTAGLWFSAENCNLRQRVRSRERQVDELVGEGRKECRRLKQEHAAGKVTETEMLEMMDSLRGRLSEVRERVVADEEALEAATHDGQVLRDILEEVPSILCEVSSNLEAVTEEMKACRERLEALGKEEDVDDQYRKLENRRSKVAVRMEGLQAEKRVSIHCHSGDILVGTKAR</sequence>
<keyword evidence="1" id="KW-0175">Coiled coil</keyword>
<name>C5L2A4_PERM5</name>
<dbReference type="OrthoDB" id="10356767at2759"/>